<comment type="caution">
    <text evidence="1">The sequence shown here is derived from an EMBL/GenBank/DDBJ whole genome shotgun (WGS) entry which is preliminary data.</text>
</comment>
<name>A0A7X3MDG2_9FIRM</name>
<dbReference type="AlphaFoldDB" id="A0A7X3MDG2"/>
<gene>
    <name evidence="1" type="ORF">GN277_02900</name>
</gene>
<evidence type="ECO:0000313" key="2">
    <source>
        <dbReference type="Proteomes" id="UP000460412"/>
    </source>
</evidence>
<dbReference type="Proteomes" id="UP000460412">
    <property type="component" value="Unassembled WGS sequence"/>
</dbReference>
<sequence length="118" mass="14833">MDNRLPFYMTHPMPLLYDDERVMRRDLDYMKSIYPNAAKRLLPYVEEECDRMEYDGSMMYDEYPDQLQLRMMCRRIYDRMAEEEGETGDWLMELIQVMTYHELCQRRCEYRNCRRRFY</sequence>
<proteinExistence type="predicted"/>
<protein>
    <submittedName>
        <fullName evidence="1">Uncharacterized protein</fullName>
    </submittedName>
</protein>
<reference evidence="1 2" key="1">
    <citation type="submission" date="2019-12" db="EMBL/GenBank/DDBJ databases">
        <title>Sporaefaciens musculi gen. nov., sp. nov., a novel bacterium isolated from the caecum of an obese mouse.</title>
        <authorList>
            <person name="Rasmussen T.S."/>
            <person name="Streidl T."/>
            <person name="Hitch T.C.A."/>
            <person name="Wortmann E."/>
            <person name="Deptula P."/>
            <person name="Hansen M."/>
            <person name="Nielsen D.S."/>
            <person name="Clavel T."/>
            <person name="Vogensen F.K."/>
        </authorList>
    </citation>
    <scope>NUCLEOTIDE SEQUENCE [LARGE SCALE GENOMIC DNA]</scope>
    <source>
        <strain evidence="1 2">WCA-9-b2</strain>
    </source>
</reference>
<dbReference type="EMBL" id="WUQX01000001">
    <property type="protein sequence ID" value="MXP74404.1"/>
    <property type="molecule type" value="Genomic_DNA"/>
</dbReference>
<evidence type="ECO:0000313" key="1">
    <source>
        <dbReference type="EMBL" id="MXP74404.1"/>
    </source>
</evidence>
<keyword evidence="2" id="KW-1185">Reference proteome</keyword>
<dbReference type="RefSeq" id="WP_159749681.1">
    <property type="nucleotide sequence ID" value="NZ_CASSPE010000300.1"/>
</dbReference>
<accession>A0A7X3MDG2</accession>
<organism evidence="1 2">
    <name type="scientific">Sporofaciens musculi</name>
    <dbReference type="NCBI Taxonomy" id="2681861"/>
    <lineage>
        <taxon>Bacteria</taxon>
        <taxon>Bacillati</taxon>
        <taxon>Bacillota</taxon>
        <taxon>Clostridia</taxon>
        <taxon>Lachnospirales</taxon>
        <taxon>Lachnospiraceae</taxon>
        <taxon>Sporofaciens</taxon>
    </lineage>
</organism>